<gene>
    <name evidence="2" type="ORF">BaRGS_00020586</name>
</gene>
<evidence type="ECO:0000313" key="3">
    <source>
        <dbReference type="Proteomes" id="UP001519460"/>
    </source>
</evidence>
<keyword evidence="3" id="KW-1185">Reference proteome</keyword>
<evidence type="ECO:0000313" key="2">
    <source>
        <dbReference type="EMBL" id="KAK7488144.1"/>
    </source>
</evidence>
<protein>
    <submittedName>
        <fullName evidence="2">Uncharacterized protein</fullName>
    </submittedName>
</protein>
<proteinExistence type="predicted"/>
<dbReference type="AlphaFoldDB" id="A0ABD0KLT0"/>
<sequence>MCGASTGGARKARETRTHSSAQVRKPFPLRLPTDRAMQRVQLMDDTMSFASKIVKLKNRLERKFPENTGINSPPLTRAKNDVD</sequence>
<organism evidence="2 3">
    <name type="scientific">Batillaria attramentaria</name>
    <dbReference type="NCBI Taxonomy" id="370345"/>
    <lineage>
        <taxon>Eukaryota</taxon>
        <taxon>Metazoa</taxon>
        <taxon>Spiralia</taxon>
        <taxon>Lophotrochozoa</taxon>
        <taxon>Mollusca</taxon>
        <taxon>Gastropoda</taxon>
        <taxon>Caenogastropoda</taxon>
        <taxon>Sorbeoconcha</taxon>
        <taxon>Cerithioidea</taxon>
        <taxon>Batillariidae</taxon>
        <taxon>Batillaria</taxon>
    </lineage>
</organism>
<feature type="region of interest" description="Disordered" evidence="1">
    <location>
        <begin position="1"/>
        <end position="32"/>
    </location>
</feature>
<accession>A0ABD0KLT0</accession>
<dbReference type="EMBL" id="JACVVK020000154">
    <property type="protein sequence ID" value="KAK7488144.1"/>
    <property type="molecule type" value="Genomic_DNA"/>
</dbReference>
<dbReference type="Proteomes" id="UP001519460">
    <property type="component" value="Unassembled WGS sequence"/>
</dbReference>
<feature type="region of interest" description="Disordered" evidence="1">
    <location>
        <begin position="64"/>
        <end position="83"/>
    </location>
</feature>
<comment type="caution">
    <text evidence="2">The sequence shown here is derived from an EMBL/GenBank/DDBJ whole genome shotgun (WGS) entry which is preliminary data.</text>
</comment>
<name>A0ABD0KLT0_9CAEN</name>
<reference evidence="2 3" key="1">
    <citation type="journal article" date="2023" name="Sci. Data">
        <title>Genome assembly of the Korean intertidal mud-creeper Batillaria attramentaria.</title>
        <authorList>
            <person name="Patra A.K."/>
            <person name="Ho P.T."/>
            <person name="Jun S."/>
            <person name="Lee S.J."/>
            <person name="Kim Y."/>
            <person name="Won Y.J."/>
        </authorList>
    </citation>
    <scope>NUCLEOTIDE SEQUENCE [LARGE SCALE GENOMIC DNA]</scope>
    <source>
        <strain evidence="2">Wonlab-2016</strain>
    </source>
</reference>
<evidence type="ECO:0000256" key="1">
    <source>
        <dbReference type="SAM" id="MobiDB-lite"/>
    </source>
</evidence>